<feature type="binding site" evidence="13">
    <location>
        <begin position="154"/>
        <end position="155"/>
    </location>
    <ligand>
        <name>UDP-N-acetyl-alpha-D-muramoyl-L-alanyl-D-glutamate</name>
        <dbReference type="ChEBI" id="CHEBI:83900"/>
    </ligand>
</feature>
<evidence type="ECO:0000256" key="11">
    <source>
        <dbReference type="ARBA" id="ARBA00076158"/>
    </source>
</evidence>
<dbReference type="GO" id="GO:0005737">
    <property type="term" value="C:cytoplasm"/>
    <property type="evidence" value="ECO:0007669"/>
    <property type="project" value="UniProtKB-SubCell"/>
</dbReference>
<keyword evidence="13" id="KW-0067">ATP-binding</keyword>
<comment type="function">
    <text evidence="13">Catalyzes the addition of meso-diaminopimelic acid to the nucleotide precursor UDP-N-acetylmuramoyl-L-alanyl-D-glutamate (UMAG) in the biosynthesis of bacterial cell-wall peptidoglycan.</text>
</comment>
<comment type="caution">
    <text evidence="13">Lacks conserved residue(s) required for the propagation of feature annotation.</text>
</comment>
<dbReference type="Gene3D" id="3.40.1190.10">
    <property type="entry name" value="Mur-like, catalytic domain"/>
    <property type="match status" value="1"/>
</dbReference>
<feature type="binding site" evidence="13">
    <location>
        <position position="461"/>
    </location>
    <ligand>
        <name>meso-2,6-diaminopimelate</name>
        <dbReference type="ChEBI" id="CHEBI:57791"/>
    </ligand>
</feature>
<dbReference type="Pfam" id="PF08245">
    <property type="entry name" value="Mur_ligase_M"/>
    <property type="match status" value="1"/>
</dbReference>
<feature type="binding site" evidence="13">
    <location>
        <begin position="112"/>
        <end position="118"/>
    </location>
    <ligand>
        <name>ATP</name>
        <dbReference type="ChEBI" id="CHEBI:30616"/>
    </ligand>
</feature>
<reference evidence="18 19" key="1">
    <citation type="journal article" date="2011" name="Front. Microbiol.">
        <title>Genomic signatures of strain selection and enhancement in Bacillus atrophaeus var. globigii, a historical biowarfare simulant.</title>
        <authorList>
            <person name="Gibbons H.S."/>
            <person name="Broomall S.M."/>
            <person name="McNew L.A."/>
            <person name="Daligault H."/>
            <person name="Chapman C."/>
            <person name="Bruce D."/>
            <person name="Karavis M."/>
            <person name="Krepps M."/>
            <person name="McGregor P.A."/>
            <person name="Hong C."/>
            <person name="Park K.H."/>
            <person name="Akmal A."/>
            <person name="Feldman A."/>
            <person name="Lin J.S."/>
            <person name="Chang W.E."/>
            <person name="Higgs B.W."/>
            <person name="Demirev P."/>
            <person name="Lindquist J."/>
            <person name="Liem A."/>
            <person name="Fochler E."/>
            <person name="Read T.D."/>
            <person name="Tapia R."/>
            <person name="Johnson S."/>
            <person name="Bishop-Lilly K.A."/>
            <person name="Detter C."/>
            <person name="Han C."/>
            <person name="Sozhamannan S."/>
            <person name="Rosenzweig C.N."/>
            <person name="Skowronski E.W."/>
        </authorList>
    </citation>
    <scope>NUCLEOTIDE SEQUENCE [LARGE SCALE GENOMIC DNA]</scope>
    <source>
        <strain evidence="18 19">TPS4-2</strain>
    </source>
</reference>
<proteinExistence type="inferred from homology"/>
<dbReference type="GO" id="GO:0008765">
    <property type="term" value="F:UDP-N-acetylmuramoylalanyl-D-glutamate-2,6-diaminopimelate ligase activity"/>
    <property type="evidence" value="ECO:0007669"/>
    <property type="project" value="UniProtKB-UniRule"/>
</dbReference>
<dbReference type="PANTHER" id="PTHR23135:SF4">
    <property type="entry name" value="UDP-N-ACETYLMURAMOYL-L-ALANYL-D-GLUTAMATE--2,6-DIAMINOPIMELATE LIGASE MURE HOMOLOG, CHLOROPLASTIC"/>
    <property type="match status" value="1"/>
</dbReference>
<dbReference type="InterPro" id="IPR005761">
    <property type="entry name" value="UDP-N-AcMur-Glu-dNH2Pim_ligase"/>
</dbReference>
<keyword evidence="5 13" id="KW-0131">Cell cycle</keyword>
<evidence type="ECO:0000259" key="16">
    <source>
        <dbReference type="Pfam" id="PF02875"/>
    </source>
</evidence>
<feature type="binding site" evidence="13">
    <location>
        <position position="187"/>
    </location>
    <ligand>
        <name>UDP-N-acetyl-alpha-D-muramoyl-L-alanyl-D-glutamate</name>
        <dbReference type="ChEBI" id="CHEBI:83900"/>
    </ligand>
</feature>
<dbReference type="InterPro" id="IPR013221">
    <property type="entry name" value="Mur_ligase_cen"/>
</dbReference>
<feature type="binding site" evidence="13">
    <location>
        <position position="27"/>
    </location>
    <ligand>
        <name>UDP-N-acetyl-alpha-D-muramoyl-L-alanyl-D-glutamate</name>
        <dbReference type="ChEBI" id="CHEBI:83900"/>
    </ligand>
</feature>
<evidence type="ECO:0000256" key="4">
    <source>
        <dbReference type="ARBA" id="ARBA00022984"/>
    </source>
</evidence>
<comment type="PTM">
    <text evidence="13">Carboxylation is probably crucial for Mg(2+) binding and, consequently, for the gamma-phosphate positioning of ATP.</text>
</comment>
<accession>A0A432YU77</accession>
<keyword evidence="13" id="KW-0963">Cytoplasm</keyword>
<feature type="binding site" evidence="13">
    <location>
        <position position="382"/>
    </location>
    <ligand>
        <name>meso-2,6-diaminopimelate</name>
        <dbReference type="ChEBI" id="CHEBI:57791"/>
    </ligand>
</feature>
<dbReference type="GO" id="GO:0000287">
    <property type="term" value="F:magnesium ion binding"/>
    <property type="evidence" value="ECO:0007669"/>
    <property type="project" value="UniProtKB-UniRule"/>
</dbReference>
<dbReference type="Proteomes" id="UP000288361">
    <property type="component" value="Unassembled WGS sequence"/>
</dbReference>
<comment type="catalytic activity">
    <reaction evidence="7 13">
        <text>UDP-N-acetyl-alpha-D-muramoyl-L-alanyl-D-glutamate + meso-2,6-diaminopimelate + ATP = UDP-N-acetyl-alpha-D-muramoyl-L-alanyl-gamma-D-glutamyl-meso-2,6-diaminopimelate + ADP + phosphate + H(+)</text>
        <dbReference type="Rhea" id="RHEA:23676"/>
        <dbReference type="ChEBI" id="CHEBI:15378"/>
        <dbReference type="ChEBI" id="CHEBI:30616"/>
        <dbReference type="ChEBI" id="CHEBI:43474"/>
        <dbReference type="ChEBI" id="CHEBI:57791"/>
        <dbReference type="ChEBI" id="CHEBI:83900"/>
        <dbReference type="ChEBI" id="CHEBI:83905"/>
        <dbReference type="ChEBI" id="CHEBI:456216"/>
        <dbReference type="EC" id="6.3.2.13"/>
    </reaction>
</comment>
<keyword evidence="13 18" id="KW-0436">Ligase</keyword>
<dbReference type="GO" id="GO:0051301">
    <property type="term" value="P:cell division"/>
    <property type="evidence" value="ECO:0007669"/>
    <property type="project" value="UniProtKB-KW"/>
</dbReference>
<evidence type="ECO:0000259" key="15">
    <source>
        <dbReference type="Pfam" id="PF01225"/>
    </source>
</evidence>
<dbReference type="NCBIfam" id="NF001123">
    <property type="entry name" value="PRK00139.1-1"/>
    <property type="match status" value="1"/>
</dbReference>
<keyword evidence="13" id="KW-0547">Nucleotide-binding</keyword>
<comment type="cofactor">
    <cofactor evidence="13">
        <name>Mg(2+)</name>
        <dbReference type="ChEBI" id="CHEBI:18420"/>
    </cofactor>
</comment>
<feature type="binding site" evidence="13">
    <location>
        <position position="457"/>
    </location>
    <ligand>
        <name>meso-2,6-diaminopimelate</name>
        <dbReference type="ChEBI" id="CHEBI:57791"/>
    </ligand>
</feature>
<sequence>MKMLSELLNMLPASLNIPDVTVSGVKLDSRQVANGDLFIAIPGYETDGRAYIDAAIDQGAVAVIAESPGPAVEQRRGAVVIGFSGVREHLSEIAGNFFEHPSKGMTVIGVTGTNGKTSVTHIIAQLTQRLGKESAVIGTTGSGLIGRLLPERHTTPDAVTIQQRLATLKAEGAELVAMEVSSHALVQRRVDAIQFAAAAITNISRDHLDYHGTMDNYVAAKQRLFTDFGVQHRIVNADDAVLANWYKEHGAELWVTLNDASLEPSLKASGLQFHEEGSAFELNWQGQSYAIETPLLGRFNIYNVLTAIATLLSLGYKLSDLANACKQLMPVPGRMEAFHNQHSPLVVVDYAHTPDALDQVLRALRLHCKGKLWCVFGCGGDRDRGKRPQMGKVAADSADVVVVTDDNPRTEPSEQIIDDILAGIAEKDKVKVWPGRREAVIRAMQEAQQDDVVLLAGKGHEDYQVIGTQRVDYNERAVVSDWLQGDCA</sequence>
<keyword evidence="3 13" id="KW-0133">Cell shape</keyword>
<keyword evidence="13" id="KW-0460">Magnesium</keyword>
<feature type="domain" description="Mur ligase C-terminal" evidence="16">
    <location>
        <begin position="333"/>
        <end position="459"/>
    </location>
</feature>
<evidence type="ECO:0000256" key="14">
    <source>
        <dbReference type="RuleBase" id="RU004135"/>
    </source>
</evidence>
<dbReference type="SUPFAM" id="SSF63418">
    <property type="entry name" value="MurE/MurF N-terminal domain"/>
    <property type="match status" value="1"/>
</dbReference>
<dbReference type="Pfam" id="PF01225">
    <property type="entry name" value="Mur_ligase"/>
    <property type="match status" value="1"/>
</dbReference>
<comment type="pathway">
    <text evidence="13 14">Cell wall biogenesis; peptidoglycan biosynthesis.</text>
</comment>
<keyword evidence="4 13" id="KW-0573">Peptidoglycan synthesis</keyword>
<dbReference type="EMBL" id="PIQA01000003">
    <property type="protein sequence ID" value="RUO66873.1"/>
    <property type="molecule type" value="Genomic_DNA"/>
</dbReference>
<comment type="similarity">
    <text evidence="1 13">Belongs to the MurCDEF family. MurE subfamily.</text>
</comment>
<dbReference type="SUPFAM" id="SSF53623">
    <property type="entry name" value="MurD-like peptide ligases, catalytic domain"/>
    <property type="match status" value="1"/>
</dbReference>
<evidence type="ECO:0000256" key="8">
    <source>
        <dbReference type="ARBA" id="ARBA00066633"/>
    </source>
</evidence>
<dbReference type="InterPro" id="IPR036615">
    <property type="entry name" value="Mur_ligase_C_dom_sf"/>
</dbReference>
<feature type="binding site" evidence="13">
    <location>
        <position position="29"/>
    </location>
    <ligand>
        <name>UDP-N-acetyl-alpha-D-muramoyl-L-alanyl-D-glutamate</name>
        <dbReference type="ChEBI" id="CHEBI:83900"/>
    </ligand>
</feature>
<evidence type="ECO:0000256" key="3">
    <source>
        <dbReference type="ARBA" id="ARBA00022960"/>
    </source>
</evidence>
<dbReference type="NCBIfam" id="TIGR01085">
    <property type="entry name" value="murE"/>
    <property type="match status" value="1"/>
</dbReference>
<feature type="short sequence motif" description="Meso-diaminopimelate recognition motif" evidence="13">
    <location>
        <begin position="406"/>
        <end position="409"/>
    </location>
</feature>
<dbReference type="UniPathway" id="UPA00219"/>
<dbReference type="NCBIfam" id="NF001126">
    <property type="entry name" value="PRK00139.1-4"/>
    <property type="match status" value="1"/>
</dbReference>
<feature type="modified residue" description="N6-carboxylysine" evidence="13">
    <location>
        <position position="221"/>
    </location>
</feature>
<dbReference type="GO" id="GO:0008360">
    <property type="term" value="P:regulation of cell shape"/>
    <property type="evidence" value="ECO:0007669"/>
    <property type="project" value="UniProtKB-KW"/>
</dbReference>
<evidence type="ECO:0000313" key="19">
    <source>
        <dbReference type="Proteomes" id="UP000288361"/>
    </source>
</evidence>
<dbReference type="EC" id="6.3.2.13" evidence="8 13"/>
<comment type="subcellular location">
    <subcellularLocation>
        <location evidence="13 14">Cytoplasm</location>
    </subcellularLocation>
</comment>
<evidence type="ECO:0000256" key="6">
    <source>
        <dbReference type="ARBA" id="ARBA00023316"/>
    </source>
</evidence>
<feature type="domain" description="Mur ligase N-terminal catalytic" evidence="15">
    <location>
        <begin position="22"/>
        <end position="97"/>
    </location>
</feature>
<evidence type="ECO:0000256" key="1">
    <source>
        <dbReference type="ARBA" id="ARBA00005898"/>
    </source>
</evidence>
<name>A0A432YU77_9GAMM</name>
<evidence type="ECO:0000256" key="2">
    <source>
        <dbReference type="ARBA" id="ARBA00022618"/>
    </source>
</evidence>
<keyword evidence="2 13" id="KW-0132">Cell division</keyword>
<gene>
    <name evidence="13" type="primary">murE</name>
    <name evidence="18" type="ORF">CWI73_06240</name>
</gene>
<dbReference type="PANTHER" id="PTHR23135">
    <property type="entry name" value="MUR LIGASE FAMILY MEMBER"/>
    <property type="match status" value="1"/>
</dbReference>
<dbReference type="Pfam" id="PF02875">
    <property type="entry name" value="Mur_ligase_C"/>
    <property type="match status" value="1"/>
</dbReference>
<evidence type="ECO:0000256" key="13">
    <source>
        <dbReference type="HAMAP-Rule" id="MF_00208"/>
    </source>
</evidence>
<dbReference type="SUPFAM" id="SSF53244">
    <property type="entry name" value="MurD-like peptide ligases, peptide-binding domain"/>
    <property type="match status" value="1"/>
</dbReference>
<dbReference type="GO" id="GO:0005524">
    <property type="term" value="F:ATP binding"/>
    <property type="evidence" value="ECO:0007669"/>
    <property type="project" value="UniProtKB-UniRule"/>
</dbReference>
<organism evidence="18 19">
    <name type="scientific">Idiomarina piscisalsi</name>
    <dbReference type="NCBI Taxonomy" id="1096243"/>
    <lineage>
        <taxon>Bacteria</taxon>
        <taxon>Pseudomonadati</taxon>
        <taxon>Pseudomonadota</taxon>
        <taxon>Gammaproteobacteria</taxon>
        <taxon>Alteromonadales</taxon>
        <taxon>Idiomarinaceae</taxon>
        <taxon>Idiomarina</taxon>
    </lineage>
</organism>
<dbReference type="InterPro" id="IPR000713">
    <property type="entry name" value="Mur_ligase_N"/>
</dbReference>
<comment type="caution">
    <text evidence="18">The sequence shown here is derived from an EMBL/GenBank/DDBJ whole genome shotgun (WGS) entry which is preliminary data.</text>
</comment>
<evidence type="ECO:0000256" key="5">
    <source>
        <dbReference type="ARBA" id="ARBA00023306"/>
    </source>
</evidence>
<dbReference type="Gene3D" id="3.40.1390.10">
    <property type="entry name" value="MurE/MurF, N-terminal domain"/>
    <property type="match status" value="1"/>
</dbReference>
<dbReference type="InterPro" id="IPR035911">
    <property type="entry name" value="MurE/MurF_N"/>
</dbReference>
<dbReference type="GO" id="GO:0071555">
    <property type="term" value="P:cell wall organization"/>
    <property type="evidence" value="ECO:0007669"/>
    <property type="project" value="UniProtKB-KW"/>
</dbReference>
<dbReference type="GO" id="GO:0009252">
    <property type="term" value="P:peptidoglycan biosynthetic process"/>
    <property type="evidence" value="ECO:0007669"/>
    <property type="project" value="UniProtKB-UniRule"/>
</dbReference>
<evidence type="ECO:0000313" key="18">
    <source>
        <dbReference type="EMBL" id="RUO66873.1"/>
    </source>
</evidence>
<feature type="binding site" evidence="13">
    <location>
        <begin position="406"/>
        <end position="409"/>
    </location>
    <ligand>
        <name>meso-2,6-diaminopimelate</name>
        <dbReference type="ChEBI" id="CHEBI:57791"/>
    </ligand>
</feature>
<evidence type="ECO:0000259" key="17">
    <source>
        <dbReference type="Pfam" id="PF08245"/>
    </source>
</evidence>
<dbReference type="InterPro" id="IPR004101">
    <property type="entry name" value="Mur_ligase_C"/>
</dbReference>
<dbReference type="AlphaFoldDB" id="A0A432YU77"/>
<evidence type="ECO:0000256" key="9">
    <source>
        <dbReference type="ARBA" id="ARBA00072883"/>
    </source>
</evidence>
<protein>
    <recommendedName>
        <fullName evidence="9 13">UDP-N-acetylmuramoyl-L-alanyl-D-glutamate--2,6-diaminopimelate ligase</fullName>
        <ecNumber evidence="8 13">6.3.2.13</ecNumber>
    </recommendedName>
    <alternativeName>
        <fullName evidence="10 13">Meso-A2pm-adding enzyme</fullName>
    </alternativeName>
    <alternativeName>
        <fullName evidence="11 13">Meso-diaminopimelate-adding enzyme</fullName>
    </alternativeName>
    <alternativeName>
        <fullName evidence="12 13">UDP-MurNAc-L-Ala-D-Glu:meso-diaminopimelate ligase</fullName>
    </alternativeName>
    <alternativeName>
        <fullName evidence="13">UDP-MurNAc-tripeptide synthetase</fullName>
    </alternativeName>
    <alternativeName>
        <fullName evidence="13">UDP-N-acetylmuramyl-tripeptide synthetase</fullName>
    </alternativeName>
</protein>
<dbReference type="HAMAP" id="MF_00208">
    <property type="entry name" value="MurE"/>
    <property type="match status" value="1"/>
</dbReference>
<evidence type="ECO:0000256" key="10">
    <source>
        <dbReference type="ARBA" id="ARBA00075482"/>
    </source>
</evidence>
<dbReference type="InterPro" id="IPR036565">
    <property type="entry name" value="Mur-like_cat_sf"/>
</dbReference>
<feature type="domain" description="Mur ligase central" evidence="17">
    <location>
        <begin position="110"/>
        <end position="310"/>
    </location>
</feature>
<dbReference type="FunFam" id="3.90.190.20:FF:000006">
    <property type="entry name" value="UDP-N-acetylmuramoyl-L-alanyl-D-glutamate--2,6-diaminopimelate ligase"/>
    <property type="match status" value="1"/>
</dbReference>
<evidence type="ECO:0000256" key="7">
    <source>
        <dbReference type="ARBA" id="ARBA00050251"/>
    </source>
</evidence>
<dbReference type="Gene3D" id="3.90.190.20">
    <property type="entry name" value="Mur ligase, C-terminal domain"/>
    <property type="match status" value="1"/>
</dbReference>
<dbReference type="RefSeq" id="WP_126751997.1">
    <property type="nucleotide sequence ID" value="NZ_JBHUMT010000013.1"/>
</dbReference>
<evidence type="ECO:0000256" key="12">
    <source>
        <dbReference type="ARBA" id="ARBA00081560"/>
    </source>
</evidence>
<feature type="binding site" evidence="13">
    <location>
        <position position="189"/>
    </location>
    <ligand>
        <name>UDP-N-acetyl-alpha-D-muramoyl-L-alanyl-D-glutamate</name>
        <dbReference type="ChEBI" id="CHEBI:83900"/>
    </ligand>
</feature>
<feature type="binding site" evidence="13">
    <location>
        <position position="181"/>
    </location>
    <ligand>
        <name>UDP-N-acetyl-alpha-D-muramoyl-L-alanyl-D-glutamate</name>
        <dbReference type="ChEBI" id="CHEBI:83900"/>
    </ligand>
</feature>
<keyword evidence="6 13" id="KW-0961">Cell wall biogenesis/degradation</keyword>
<dbReference type="NCBIfam" id="NF001124">
    <property type="entry name" value="PRK00139.1-2"/>
    <property type="match status" value="1"/>
</dbReference>